<evidence type="ECO:0000256" key="5">
    <source>
        <dbReference type="ARBA" id="ARBA00022481"/>
    </source>
</evidence>
<dbReference type="PIRSF" id="PIRSF036432">
    <property type="entry name" value="Diphthine_synth"/>
    <property type="match status" value="1"/>
</dbReference>
<evidence type="ECO:0000256" key="10">
    <source>
        <dbReference type="ARBA" id="ARBA00048752"/>
    </source>
</evidence>
<feature type="domain" description="Tetrapyrrole methylase" evidence="12">
    <location>
        <begin position="3"/>
        <end position="248"/>
    </location>
</feature>
<dbReference type="GO" id="GO:0141133">
    <property type="term" value="F:diphthine methyl ester synthase activity"/>
    <property type="evidence" value="ECO:0007669"/>
    <property type="project" value="UniProtKB-EC"/>
</dbReference>
<keyword evidence="5" id="KW-0488">Methylation</keyword>
<dbReference type="InterPro" id="IPR004551">
    <property type="entry name" value="Dphthn_synthase"/>
</dbReference>
<dbReference type="InterPro" id="IPR035996">
    <property type="entry name" value="4pyrrol_Methylase_sf"/>
</dbReference>
<dbReference type="CDD" id="cd11647">
    <property type="entry name" value="DHP5_DphB"/>
    <property type="match status" value="1"/>
</dbReference>
<keyword evidence="8 11" id="KW-0949">S-adenosyl-L-methionine</keyword>
<dbReference type="InterPro" id="IPR014777">
    <property type="entry name" value="4pyrrole_Mease_sub1"/>
</dbReference>
<dbReference type="Proteomes" id="UP000311382">
    <property type="component" value="Unassembled WGS sequence"/>
</dbReference>
<evidence type="ECO:0000256" key="1">
    <source>
        <dbReference type="ARBA" id="ARBA00004006"/>
    </source>
</evidence>
<keyword evidence="6 13" id="KW-0489">Methyltransferase</keyword>
<comment type="function">
    <text evidence="1">S-adenosyl-L-methionine-dependent methyltransferase that catalyzes four methylations of the modified target histidine residue in translation elongation factor 2 (EF-2), to form an intermediate called diphthine methyl ester. The four successive methylation reactions represent the second step of diphthamide biosynthesis.</text>
</comment>
<dbReference type="SUPFAM" id="SSF53790">
    <property type="entry name" value="Tetrapyrrole methylase"/>
    <property type="match status" value="1"/>
</dbReference>
<keyword evidence="14" id="KW-1185">Reference proteome</keyword>
<evidence type="ECO:0000256" key="8">
    <source>
        <dbReference type="ARBA" id="ARBA00022691"/>
    </source>
</evidence>
<feature type="binding site" evidence="11">
    <location>
        <begin position="113"/>
        <end position="114"/>
    </location>
    <ligand>
        <name>S-adenosyl-L-methionine</name>
        <dbReference type="ChEBI" id="CHEBI:59789"/>
    </ligand>
</feature>
<evidence type="ECO:0000256" key="9">
    <source>
        <dbReference type="ARBA" id="ARBA00035662"/>
    </source>
</evidence>
<dbReference type="PANTHER" id="PTHR10882:SF0">
    <property type="entry name" value="DIPHTHINE METHYL ESTER SYNTHASE"/>
    <property type="match status" value="1"/>
</dbReference>
<comment type="similarity">
    <text evidence="9">In the N-terminal section; belongs to the precorrin methyltransferase family.</text>
</comment>
<dbReference type="InterPro" id="IPR014776">
    <property type="entry name" value="4pyrrole_Mease_sub2"/>
</dbReference>
<evidence type="ECO:0000256" key="7">
    <source>
        <dbReference type="ARBA" id="ARBA00022679"/>
    </source>
</evidence>
<dbReference type="UniPathway" id="UPA00559"/>
<evidence type="ECO:0000256" key="4">
    <source>
        <dbReference type="ARBA" id="ARBA00011927"/>
    </source>
</evidence>
<dbReference type="EC" id="2.1.1.314" evidence="4"/>
<evidence type="ECO:0000313" key="13">
    <source>
        <dbReference type="EMBL" id="TNY22006.1"/>
    </source>
</evidence>
<gene>
    <name evidence="13" type="ORF">DMC30DRAFT_176144</name>
</gene>
<evidence type="ECO:0000256" key="6">
    <source>
        <dbReference type="ARBA" id="ARBA00022603"/>
    </source>
</evidence>
<dbReference type="InterPro" id="IPR000878">
    <property type="entry name" value="4pyrrol_Mease"/>
</dbReference>
<dbReference type="FunFam" id="3.30.950.10:FF:000004">
    <property type="entry name" value="Diphthine synthase putative"/>
    <property type="match status" value="1"/>
</dbReference>
<feature type="binding site" evidence="11">
    <location>
        <position position="88"/>
    </location>
    <ligand>
        <name>S-adenosyl-L-methionine</name>
        <dbReference type="ChEBI" id="CHEBI:59789"/>
    </ligand>
</feature>
<dbReference type="GO" id="GO:0032259">
    <property type="term" value="P:methylation"/>
    <property type="evidence" value="ECO:0007669"/>
    <property type="project" value="UniProtKB-KW"/>
</dbReference>
<feature type="binding site" evidence="11">
    <location>
        <position position="10"/>
    </location>
    <ligand>
        <name>S-adenosyl-L-methionine</name>
        <dbReference type="ChEBI" id="CHEBI:59789"/>
    </ligand>
</feature>
<reference evidence="13 14" key="1">
    <citation type="submission" date="2019-03" db="EMBL/GenBank/DDBJ databases">
        <title>Rhodosporidium diobovatum UCD-FST 08-225 genome sequencing, assembly, and annotation.</title>
        <authorList>
            <person name="Fakankun I.U."/>
            <person name="Fristensky B."/>
            <person name="Levin D.B."/>
        </authorList>
    </citation>
    <scope>NUCLEOTIDE SEQUENCE [LARGE SCALE GENOMIC DNA]</scope>
    <source>
        <strain evidence="13 14">UCD-FST 08-225</strain>
    </source>
</reference>
<proteinExistence type="inferred from homology"/>
<comment type="similarity">
    <text evidence="3">Belongs to the diphthine synthase family.</text>
</comment>
<keyword evidence="7" id="KW-0808">Transferase</keyword>
<dbReference type="PANTHER" id="PTHR10882">
    <property type="entry name" value="DIPHTHINE SYNTHASE"/>
    <property type="match status" value="1"/>
</dbReference>
<comment type="caution">
    <text evidence="13">The sequence shown here is derived from an EMBL/GenBank/DDBJ whole genome shotgun (WGS) entry which is preliminary data.</text>
</comment>
<dbReference type="Gene3D" id="3.40.1010.10">
    <property type="entry name" value="Cobalt-precorrin-4 Transmethylase, Domain 1"/>
    <property type="match status" value="1"/>
</dbReference>
<dbReference type="Pfam" id="PF00590">
    <property type="entry name" value="TP_methylase"/>
    <property type="match status" value="1"/>
</dbReference>
<feature type="binding site" evidence="11">
    <location>
        <position position="164"/>
    </location>
    <ligand>
        <name>S-adenosyl-L-methionine</name>
        <dbReference type="ChEBI" id="CHEBI:59789"/>
    </ligand>
</feature>
<name>A0A5C5G0D3_9BASI</name>
<organism evidence="13 14">
    <name type="scientific">Rhodotorula diobovata</name>
    <dbReference type="NCBI Taxonomy" id="5288"/>
    <lineage>
        <taxon>Eukaryota</taxon>
        <taxon>Fungi</taxon>
        <taxon>Dikarya</taxon>
        <taxon>Basidiomycota</taxon>
        <taxon>Pucciniomycotina</taxon>
        <taxon>Microbotryomycetes</taxon>
        <taxon>Sporidiobolales</taxon>
        <taxon>Sporidiobolaceae</taxon>
        <taxon>Rhodotorula</taxon>
    </lineage>
</organism>
<dbReference type="AlphaFoldDB" id="A0A5C5G0D3"/>
<evidence type="ECO:0000256" key="3">
    <source>
        <dbReference type="ARBA" id="ARBA00006729"/>
    </source>
</evidence>
<evidence type="ECO:0000259" key="12">
    <source>
        <dbReference type="Pfam" id="PF00590"/>
    </source>
</evidence>
<dbReference type="EMBL" id="SOZI01000033">
    <property type="protein sequence ID" value="TNY22006.1"/>
    <property type="molecule type" value="Genomic_DNA"/>
</dbReference>
<comment type="catalytic activity">
    <reaction evidence="10">
        <text>2-[(3S)-amino-3-carboxypropyl]-L-histidyl-[translation elongation factor 2] + 4 S-adenosyl-L-methionine = diphthine methyl ester-[translation elongation factor 2] + 4 S-adenosyl-L-homocysteine + 3 H(+)</text>
        <dbReference type="Rhea" id="RHEA:42652"/>
        <dbReference type="Rhea" id="RHEA-COMP:9749"/>
        <dbReference type="Rhea" id="RHEA-COMP:10173"/>
        <dbReference type="ChEBI" id="CHEBI:15378"/>
        <dbReference type="ChEBI" id="CHEBI:57856"/>
        <dbReference type="ChEBI" id="CHEBI:59789"/>
        <dbReference type="ChEBI" id="CHEBI:73995"/>
        <dbReference type="ChEBI" id="CHEBI:79005"/>
        <dbReference type="EC" id="2.1.1.314"/>
    </reaction>
</comment>
<dbReference type="OrthoDB" id="2516at2759"/>
<feature type="binding site" evidence="11">
    <location>
        <position position="85"/>
    </location>
    <ligand>
        <name>S-adenosyl-L-methionine</name>
        <dbReference type="ChEBI" id="CHEBI:59789"/>
    </ligand>
</feature>
<dbReference type="STRING" id="5288.A0A5C5G0D3"/>
<dbReference type="GO" id="GO:0017183">
    <property type="term" value="P:protein histidyl modification to diphthamide"/>
    <property type="evidence" value="ECO:0007669"/>
    <property type="project" value="UniProtKB-UniPathway"/>
</dbReference>
<dbReference type="NCBIfam" id="TIGR00522">
    <property type="entry name" value="dph5"/>
    <property type="match status" value="1"/>
</dbReference>
<dbReference type="Gene3D" id="3.30.950.10">
    <property type="entry name" value="Methyltransferase, Cobalt-precorrin-4 Transmethylase, Domain 2"/>
    <property type="match status" value="1"/>
</dbReference>
<evidence type="ECO:0000256" key="11">
    <source>
        <dbReference type="PIRSR" id="PIRSR036432-1"/>
    </source>
</evidence>
<comment type="pathway">
    <text evidence="2">Protein modification; peptidyl-diphthamide biosynthesis.</text>
</comment>
<evidence type="ECO:0000256" key="2">
    <source>
        <dbReference type="ARBA" id="ARBA00005156"/>
    </source>
</evidence>
<dbReference type="FunFam" id="3.40.1010.10:FF:000004">
    <property type="entry name" value="Putative diphthine synthase"/>
    <property type="match status" value="1"/>
</dbReference>
<protein>
    <recommendedName>
        <fullName evidence="4">diphthine methyl ester synthase</fullName>
        <ecNumber evidence="4">2.1.1.314</ecNumber>
    </recommendedName>
</protein>
<evidence type="ECO:0000313" key="14">
    <source>
        <dbReference type="Proteomes" id="UP000311382"/>
    </source>
</evidence>
<accession>A0A5C5G0D3</accession>
<sequence length="300" mass="32960">MVLYLIGLGLHDEKDVTVRGLEAIKGSERVYLEAYTSILGIGKERLEAFYGKDIIVADRDMVETDSDAILKDADKVDVAFLVVGDPFGATTHADLLLRADALSVPYVVVHNASVMNAVGALGLALYNYGQTVSIPFFTDSWRPDSWLERVRENARLGLHTLCLLDIKVKEQSEENLARGRKIYEPPRYMSVPCAISQLLSLLPPSPSPSSPSAPASADALDPSTTLAISASRVGHPSQTFVSGTLSELAELDDDRFGGPLHSFVILGRTFHALERDFARRWAVDKDNWDRVSKEVYGVRD</sequence>